<reference evidence="1 2" key="1">
    <citation type="journal article" date="2016" name="Nat. Commun.">
        <title>Thousands of microbial genomes shed light on interconnected biogeochemical processes in an aquifer system.</title>
        <authorList>
            <person name="Anantharaman K."/>
            <person name="Brown C.T."/>
            <person name="Hug L.A."/>
            <person name="Sharon I."/>
            <person name="Castelle C.J."/>
            <person name="Probst A.J."/>
            <person name="Thomas B.C."/>
            <person name="Singh A."/>
            <person name="Wilkins M.J."/>
            <person name="Karaoz U."/>
            <person name="Brodie E.L."/>
            <person name="Williams K.H."/>
            <person name="Hubbard S.S."/>
            <person name="Banfield J.F."/>
        </authorList>
    </citation>
    <scope>NUCLEOTIDE SEQUENCE [LARGE SCALE GENOMIC DNA]</scope>
</reference>
<evidence type="ECO:0000313" key="2">
    <source>
        <dbReference type="Proteomes" id="UP000176803"/>
    </source>
</evidence>
<protein>
    <recommendedName>
        <fullName evidence="3">DUF1902 domain-containing protein</fullName>
    </recommendedName>
</protein>
<dbReference type="AlphaFoldDB" id="A0A1F7I4Y8"/>
<evidence type="ECO:0000313" key="1">
    <source>
        <dbReference type="EMBL" id="OGK38429.1"/>
    </source>
</evidence>
<name>A0A1F7I4Y8_9BACT</name>
<dbReference type="Proteomes" id="UP000176803">
    <property type="component" value="Unassembled WGS sequence"/>
</dbReference>
<organism evidence="1 2">
    <name type="scientific">Candidatus Roizmanbacteria bacterium RIFCSPHIGHO2_12_FULL_41_11</name>
    <dbReference type="NCBI Taxonomy" id="1802052"/>
    <lineage>
        <taxon>Bacteria</taxon>
        <taxon>Candidatus Roizmaniibacteriota</taxon>
    </lineage>
</organism>
<gene>
    <name evidence="1" type="ORF">A3F03_02640</name>
</gene>
<sequence length="99" mass="11607">MKVAQFPHLPQLIKVRIMSHKNGRGFFAELPEYDVFTEADSEAQLDSMINDLIYDFFSVPKKFQGKIRYIKENTDQDFEKVKKLVVMSTPEIIKRCTYA</sequence>
<evidence type="ECO:0008006" key="3">
    <source>
        <dbReference type="Google" id="ProtNLM"/>
    </source>
</evidence>
<comment type="caution">
    <text evidence="1">The sequence shown here is derived from an EMBL/GenBank/DDBJ whole genome shotgun (WGS) entry which is preliminary data.</text>
</comment>
<dbReference type="EMBL" id="MGAC01000013">
    <property type="protein sequence ID" value="OGK38429.1"/>
    <property type="molecule type" value="Genomic_DNA"/>
</dbReference>
<accession>A0A1F7I4Y8</accession>
<proteinExistence type="predicted"/>